<evidence type="ECO:0000313" key="6">
    <source>
        <dbReference type="Proteomes" id="UP000678317"/>
    </source>
</evidence>
<organism evidence="5 6">
    <name type="scientific">Cellulomonas fengjieae</name>
    <dbReference type="NCBI Taxonomy" id="2819978"/>
    <lineage>
        <taxon>Bacteria</taxon>
        <taxon>Bacillati</taxon>
        <taxon>Actinomycetota</taxon>
        <taxon>Actinomycetes</taxon>
        <taxon>Micrococcales</taxon>
        <taxon>Cellulomonadaceae</taxon>
        <taxon>Cellulomonas</taxon>
    </lineage>
</organism>
<keyword evidence="2" id="KW-0479">Metal-binding</keyword>
<dbReference type="PANTHER" id="PTHR30632:SF0">
    <property type="entry name" value="SULFATE-BINDING PROTEIN"/>
    <property type="match status" value="1"/>
</dbReference>
<dbReference type="PIRSF" id="PIRSF004846">
    <property type="entry name" value="ModA"/>
    <property type="match status" value="1"/>
</dbReference>
<protein>
    <submittedName>
        <fullName evidence="5">Molybdate ABC transporter substrate-binding protein</fullName>
    </submittedName>
</protein>
<dbReference type="Gene3D" id="3.40.190.10">
    <property type="entry name" value="Periplasmic binding protein-like II"/>
    <property type="match status" value="2"/>
</dbReference>
<dbReference type="InterPro" id="IPR005950">
    <property type="entry name" value="ModA"/>
</dbReference>
<dbReference type="Proteomes" id="UP000678317">
    <property type="component" value="Unassembled WGS sequence"/>
</dbReference>
<comment type="similarity">
    <text evidence="1">Belongs to the bacterial solute-binding protein ModA family.</text>
</comment>
<dbReference type="Pfam" id="PF13531">
    <property type="entry name" value="SBP_bac_11"/>
    <property type="match status" value="1"/>
</dbReference>
<dbReference type="SUPFAM" id="SSF53850">
    <property type="entry name" value="Periplasmic binding protein-like II"/>
    <property type="match status" value="1"/>
</dbReference>
<dbReference type="PROSITE" id="PS51257">
    <property type="entry name" value="PROKAR_LIPOPROTEIN"/>
    <property type="match status" value="1"/>
</dbReference>
<evidence type="ECO:0000256" key="2">
    <source>
        <dbReference type="ARBA" id="ARBA00022723"/>
    </source>
</evidence>
<feature type="signal peptide" evidence="4">
    <location>
        <begin position="1"/>
        <end position="24"/>
    </location>
</feature>
<evidence type="ECO:0000256" key="4">
    <source>
        <dbReference type="SAM" id="SignalP"/>
    </source>
</evidence>
<evidence type="ECO:0000256" key="3">
    <source>
        <dbReference type="ARBA" id="ARBA00022729"/>
    </source>
</evidence>
<name>A0ABS3SEN2_9CELL</name>
<sequence length="262" mass="26027">MRRRALAGAAVLLALAGCTSVTPAEPTAASARSGLAGELTVFAAASLQGAFDQLAARLERENPGVAVRPVTYDGSATLATQLVGGAPADVFAAADRATMSAVTDADLAGEPVVLATNTLEIVVAPGNPQGIGSLADLAALAASGGDVVLCAAQVPCGSAARAVLDGAGLDLVPVSEEQSVTAVLTKVRSGDADAGLVYRTDVQAAGDTVDGIEFAEAASVVNEYPVVVLDGARHPEVAHAFVELVLSAEGRRVLTDAGFGTP</sequence>
<feature type="chain" id="PRO_5045284399" evidence="4">
    <location>
        <begin position="25"/>
        <end position="262"/>
    </location>
</feature>
<dbReference type="InterPro" id="IPR050682">
    <property type="entry name" value="ModA/WtpA"/>
</dbReference>
<proteinExistence type="inferred from homology"/>
<evidence type="ECO:0000313" key="5">
    <source>
        <dbReference type="EMBL" id="MBO3083779.1"/>
    </source>
</evidence>
<evidence type="ECO:0000256" key="1">
    <source>
        <dbReference type="ARBA" id="ARBA00009175"/>
    </source>
</evidence>
<keyword evidence="3 4" id="KW-0732">Signal</keyword>
<keyword evidence="6" id="KW-1185">Reference proteome</keyword>
<reference evidence="5 6" key="1">
    <citation type="submission" date="2021-03" db="EMBL/GenBank/DDBJ databases">
        <title>novel species in genus Cellulomonas.</title>
        <authorList>
            <person name="Zhang G."/>
        </authorList>
    </citation>
    <scope>NUCLEOTIDE SEQUENCE [LARGE SCALE GENOMIC DNA]</scope>
    <source>
        <strain evidence="6">zg-ZUI188</strain>
    </source>
</reference>
<comment type="caution">
    <text evidence="5">The sequence shown here is derived from an EMBL/GenBank/DDBJ whole genome shotgun (WGS) entry which is preliminary data.</text>
</comment>
<dbReference type="RefSeq" id="WP_208288602.1">
    <property type="nucleotide sequence ID" value="NZ_CP074404.1"/>
</dbReference>
<accession>A0ABS3SEN2</accession>
<dbReference type="EMBL" id="JAGFBM010000001">
    <property type="protein sequence ID" value="MBO3083779.1"/>
    <property type="molecule type" value="Genomic_DNA"/>
</dbReference>
<dbReference type="PANTHER" id="PTHR30632">
    <property type="entry name" value="MOLYBDATE-BINDING PERIPLASMIC PROTEIN"/>
    <property type="match status" value="1"/>
</dbReference>
<dbReference type="NCBIfam" id="TIGR01256">
    <property type="entry name" value="modA"/>
    <property type="match status" value="1"/>
</dbReference>
<gene>
    <name evidence="5" type="primary">modA</name>
    <name evidence="5" type="ORF">J4035_03930</name>
</gene>